<feature type="region of interest" description="Disordered" evidence="1">
    <location>
        <begin position="195"/>
        <end position="223"/>
    </location>
</feature>
<keyword evidence="3" id="KW-1185">Reference proteome</keyword>
<organism evidence="2 3">
    <name type="scientific">Striga asiatica</name>
    <name type="common">Asiatic witchweed</name>
    <name type="synonym">Buchnera asiatica</name>
    <dbReference type="NCBI Taxonomy" id="4170"/>
    <lineage>
        <taxon>Eukaryota</taxon>
        <taxon>Viridiplantae</taxon>
        <taxon>Streptophyta</taxon>
        <taxon>Embryophyta</taxon>
        <taxon>Tracheophyta</taxon>
        <taxon>Spermatophyta</taxon>
        <taxon>Magnoliopsida</taxon>
        <taxon>eudicotyledons</taxon>
        <taxon>Gunneridae</taxon>
        <taxon>Pentapetalae</taxon>
        <taxon>asterids</taxon>
        <taxon>lamiids</taxon>
        <taxon>Lamiales</taxon>
        <taxon>Orobanchaceae</taxon>
        <taxon>Buchnereae</taxon>
        <taxon>Striga</taxon>
    </lineage>
</organism>
<evidence type="ECO:0000313" key="2">
    <source>
        <dbReference type="EMBL" id="GER43325.1"/>
    </source>
</evidence>
<accession>A0A5A7QDG9</accession>
<sequence length="244" mass="26905">MKHVRKHNGPTRYPNQFLVTYGRIELPSSLAYASPPARNLRHTLIPEALTLRPHACVHSPDNHTMRRMEREIIPSPRGLPILTSMSRTSIVKRTSARHRPSLLLRPLYSPLSLSLMHTKQIGTNISVSISPSLYLDLALANSDRRREATSESPNDCPSAAEPPLAADHIVRPIGCPQIPNTHTNRAPLSATTSFVADLPTGTPSRTTQHHPQPPPTPCTHRGRLRAGLLPRKSQHAGLQPFPAT</sequence>
<dbReference type="EMBL" id="BKCP01006582">
    <property type="protein sequence ID" value="GER43325.1"/>
    <property type="molecule type" value="Genomic_DNA"/>
</dbReference>
<evidence type="ECO:0000313" key="3">
    <source>
        <dbReference type="Proteomes" id="UP000325081"/>
    </source>
</evidence>
<proteinExistence type="predicted"/>
<reference evidence="3" key="1">
    <citation type="journal article" date="2019" name="Curr. Biol.">
        <title>Genome Sequence of Striga asiatica Provides Insight into the Evolution of Plant Parasitism.</title>
        <authorList>
            <person name="Yoshida S."/>
            <person name="Kim S."/>
            <person name="Wafula E.K."/>
            <person name="Tanskanen J."/>
            <person name="Kim Y.M."/>
            <person name="Honaas L."/>
            <person name="Yang Z."/>
            <person name="Spallek T."/>
            <person name="Conn C.E."/>
            <person name="Ichihashi Y."/>
            <person name="Cheong K."/>
            <person name="Cui S."/>
            <person name="Der J.P."/>
            <person name="Gundlach H."/>
            <person name="Jiao Y."/>
            <person name="Hori C."/>
            <person name="Ishida J.K."/>
            <person name="Kasahara H."/>
            <person name="Kiba T."/>
            <person name="Kim M.S."/>
            <person name="Koo N."/>
            <person name="Laohavisit A."/>
            <person name="Lee Y.H."/>
            <person name="Lumba S."/>
            <person name="McCourt P."/>
            <person name="Mortimer J.C."/>
            <person name="Mutuku J.M."/>
            <person name="Nomura T."/>
            <person name="Sasaki-Sekimoto Y."/>
            <person name="Seto Y."/>
            <person name="Wang Y."/>
            <person name="Wakatake T."/>
            <person name="Sakakibara H."/>
            <person name="Demura T."/>
            <person name="Yamaguchi S."/>
            <person name="Yoneyama K."/>
            <person name="Manabe R.I."/>
            <person name="Nelson D.C."/>
            <person name="Schulman A.H."/>
            <person name="Timko M.P."/>
            <person name="dePamphilis C.W."/>
            <person name="Choi D."/>
            <person name="Shirasu K."/>
        </authorList>
    </citation>
    <scope>NUCLEOTIDE SEQUENCE [LARGE SCALE GENOMIC DNA]</scope>
    <source>
        <strain evidence="3">cv. UVA1</strain>
    </source>
</reference>
<comment type="caution">
    <text evidence="2">The sequence shown here is derived from an EMBL/GenBank/DDBJ whole genome shotgun (WGS) entry which is preliminary data.</text>
</comment>
<gene>
    <name evidence="2" type="ORF">STAS_20169</name>
</gene>
<protein>
    <submittedName>
        <fullName evidence="2">Plasma membrane intrinsic protein 1B</fullName>
    </submittedName>
</protein>
<dbReference type="AlphaFoldDB" id="A0A5A7QDG9"/>
<name>A0A5A7QDG9_STRAF</name>
<evidence type="ECO:0000256" key="1">
    <source>
        <dbReference type="SAM" id="MobiDB-lite"/>
    </source>
</evidence>
<dbReference type="Proteomes" id="UP000325081">
    <property type="component" value="Unassembled WGS sequence"/>
</dbReference>